<dbReference type="PANTHER" id="PTHR12106:SF27">
    <property type="entry name" value="SORTILIN-RELATED RECEPTOR"/>
    <property type="match status" value="1"/>
</dbReference>
<dbReference type="Pfam" id="PF15902">
    <property type="entry name" value="Sortilin-Vps10"/>
    <property type="match status" value="1"/>
</dbReference>
<dbReference type="PANTHER" id="PTHR12106">
    <property type="entry name" value="SORTILIN RELATED"/>
    <property type="match status" value="1"/>
</dbReference>
<dbReference type="Gene3D" id="2.130.10.10">
    <property type="entry name" value="YVTN repeat-like/Quinoprotein amine dehydrogenase"/>
    <property type="match status" value="1"/>
</dbReference>
<dbReference type="EMBL" id="UINC01121044">
    <property type="protein sequence ID" value="SVC95919.1"/>
    <property type="molecule type" value="Genomic_DNA"/>
</dbReference>
<evidence type="ECO:0000259" key="2">
    <source>
        <dbReference type="Pfam" id="PF15902"/>
    </source>
</evidence>
<feature type="non-terminal residue" evidence="3">
    <location>
        <position position="1"/>
    </location>
</feature>
<dbReference type="CDD" id="cd15482">
    <property type="entry name" value="Sialidase_non-viral"/>
    <property type="match status" value="1"/>
</dbReference>
<organism evidence="3">
    <name type="scientific">marine metagenome</name>
    <dbReference type="NCBI Taxonomy" id="408172"/>
    <lineage>
        <taxon>unclassified sequences</taxon>
        <taxon>metagenomes</taxon>
        <taxon>ecological metagenomes</taxon>
    </lineage>
</organism>
<reference evidence="3" key="1">
    <citation type="submission" date="2018-05" db="EMBL/GenBank/DDBJ databases">
        <authorList>
            <person name="Lanie J.A."/>
            <person name="Ng W.-L."/>
            <person name="Kazmierczak K.M."/>
            <person name="Andrzejewski T.M."/>
            <person name="Davidsen T.M."/>
            <person name="Wayne K.J."/>
            <person name="Tettelin H."/>
            <person name="Glass J.I."/>
            <person name="Rusch D."/>
            <person name="Podicherti R."/>
            <person name="Tsui H.-C.T."/>
            <person name="Winkler M.E."/>
        </authorList>
    </citation>
    <scope>NUCLEOTIDE SEQUENCE</scope>
</reference>
<dbReference type="InterPro" id="IPR050310">
    <property type="entry name" value="VPS10-sortilin"/>
</dbReference>
<sequence>VYKTTDGGVNWDEMFDDQPVQSIGSLTVSPTNPNIVWAGTGEGKIRSHISIGQGVYKSTDAGDTWTLMGLEATGRIPRLAVHPTDPSIVFVCALGHSYGPQPERGVFRTLDGGESWEHVLFVDEDTGCSDIAMDATNPRVLFAGMWQLEIHTWGRTSGGPGGGLHVTRDGGDTWERLSGPDNGLGLPTKPVGKVAVAIAPSNTRRVYAMLETG</sequence>
<gene>
    <name evidence="3" type="ORF">METZ01_LOCUS348773</name>
</gene>
<evidence type="ECO:0000313" key="3">
    <source>
        <dbReference type="EMBL" id="SVC95919.1"/>
    </source>
</evidence>
<dbReference type="InterPro" id="IPR031778">
    <property type="entry name" value="Sortilin_N"/>
</dbReference>
<feature type="domain" description="Sortilin N-terminal" evidence="2">
    <location>
        <begin position="1"/>
        <end position="119"/>
    </location>
</feature>
<dbReference type="SUPFAM" id="SSF110296">
    <property type="entry name" value="Oligoxyloglucan reducing end-specific cellobiohydrolase"/>
    <property type="match status" value="1"/>
</dbReference>
<proteinExistence type="predicted"/>
<dbReference type="InterPro" id="IPR015943">
    <property type="entry name" value="WD40/YVTN_repeat-like_dom_sf"/>
</dbReference>
<feature type="non-terminal residue" evidence="3">
    <location>
        <position position="213"/>
    </location>
</feature>
<keyword evidence="1" id="KW-0677">Repeat</keyword>
<dbReference type="AlphaFoldDB" id="A0A382RDX5"/>
<protein>
    <recommendedName>
        <fullName evidence="2">Sortilin N-terminal domain-containing protein</fullName>
    </recommendedName>
</protein>
<evidence type="ECO:0000256" key="1">
    <source>
        <dbReference type="ARBA" id="ARBA00022737"/>
    </source>
</evidence>
<accession>A0A382RDX5</accession>
<name>A0A382RDX5_9ZZZZ</name>